<proteinExistence type="predicted"/>
<keyword evidence="1" id="KW-1133">Transmembrane helix</keyword>
<dbReference type="Proteomes" id="UP000244989">
    <property type="component" value="Unassembled WGS sequence"/>
</dbReference>
<keyword evidence="1" id="KW-0812">Transmembrane</keyword>
<evidence type="ECO:0000256" key="1">
    <source>
        <dbReference type="SAM" id="Phobius"/>
    </source>
</evidence>
<accession>A0A2U1T4C0</accession>
<feature type="transmembrane region" description="Helical" evidence="1">
    <location>
        <begin position="20"/>
        <end position="53"/>
    </location>
</feature>
<reference evidence="3" key="1">
    <citation type="submission" date="2018-04" db="EMBL/GenBank/DDBJ databases">
        <authorList>
            <person name="Liu S."/>
            <person name="Wang Z."/>
            <person name="Li J."/>
        </authorList>
    </citation>
    <scope>NUCLEOTIDE SEQUENCE [LARGE SCALE GENOMIC DNA]</scope>
    <source>
        <strain evidence="3">2189</strain>
    </source>
</reference>
<keyword evidence="3" id="KW-1185">Reference proteome</keyword>
<dbReference type="RefSeq" id="WP_108432458.1">
    <property type="nucleotide sequence ID" value="NZ_CP026947.1"/>
</dbReference>
<gene>
    <name evidence="2" type="ORF">DF222_10550</name>
</gene>
<dbReference type="KEGG" id="cyz:C3B44_11365"/>
<comment type="caution">
    <text evidence="2">The sequence shown here is derived from an EMBL/GenBank/DDBJ whole genome shotgun (WGS) entry which is preliminary data.</text>
</comment>
<evidence type="ECO:0000313" key="3">
    <source>
        <dbReference type="Proteomes" id="UP000244989"/>
    </source>
</evidence>
<organism evidence="2 3">
    <name type="scientific">Corynebacterium yudongzhengii</name>
    <dbReference type="NCBI Taxonomy" id="2080740"/>
    <lineage>
        <taxon>Bacteria</taxon>
        <taxon>Bacillati</taxon>
        <taxon>Actinomycetota</taxon>
        <taxon>Actinomycetes</taxon>
        <taxon>Mycobacteriales</taxon>
        <taxon>Corynebacteriaceae</taxon>
        <taxon>Corynebacterium</taxon>
    </lineage>
</organism>
<sequence>MIAAPQGLFSRPRLTVLTLAVLAVVLFLTGILGAVLFIASVFTLTGVFVWLWLRDIYRADRAERAELNRLRAHSAPQAVIPQSR</sequence>
<name>A0A2U1T4C0_9CORY</name>
<protein>
    <submittedName>
        <fullName evidence="2">Uncharacterized protein</fullName>
    </submittedName>
</protein>
<keyword evidence="1" id="KW-0472">Membrane</keyword>
<evidence type="ECO:0000313" key="2">
    <source>
        <dbReference type="EMBL" id="PWC00844.1"/>
    </source>
</evidence>
<dbReference type="AlphaFoldDB" id="A0A2U1T4C0"/>
<dbReference type="EMBL" id="QEEZ01000028">
    <property type="protein sequence ID" value="PWC00844.1"/>
    <property type="molecule type" value="Genomic_DNA"/>
</dbReference>